<dbReference type="Gene3D" id="1.10.10.10">
    <property type="entry name" value="Winged helix-like DNA-binding domain superfamily/Winged helix DNA-binding domain"/>
    <property type="match status" value="1"/>
</dbReference>
<dbReference type="NCBIfam" id="TIGR00589">
    <property type="entry name" value="ogt"/>
    <property type="match status" value="1"/>
</dbReference>
<evidence type="ECO:0000256" key="3">
    <source>
        <dbReference type="ARBA" id="ARBA00011918"/>
    </source>
</evidence>
<sequence length="168" mass="18712">MVNVQMTEIVMDKVQLWIGLCEDVIVFVGSPNGSKEEVHQFIKNAHLETILMPTDVLKQAFTAYFEEGVPLTLSYSDIFGTSFQQKVWQAVRTIPYGETRSYSDLARAIGMPSAVRAVASAVARNPLLLVVPCHRVIQKSGKLGNYRGGATWKQSLLKLEKSFHEPTV</sequence>
<reference evidence="10" key="1">
    <citation type="submission" date="2023-01" db="EMBL/GenBank/DDBJ databases">
        <title>Oxazolidinone resistance genes in florfenicol resistant enterococci from beef cattle and veal calves at slaughter.</title>
        <authorList>
            <person name="Biggel M."/>
        </authorList>
    </citation>
    <scope>NUCLEOTIDE SEQUENCE</scope>
    <source>
        <strain evidence="10">K204-1</strain>
    </source>
</reference>
<dbReference type="InterPro" id="IPR036388">
    <property type="entry name" value="WH-like_DNA-bd_sf"/>
</dbReference>
<comment type="similarity">
    <text evidence="2">Belongs to the MGMT family.</text>
</comment>
<evidence type="ECO:0000313" key="11">
    <source>
        <dbReference type="Proteomes" id="UP001179600"/>
    </source>
</evidence>
<dbReference type="Proteomes" id="UP001179600">
    <property type="component" value="Chromosome"/>
</dbReference>
<dbReference type="SUPFAM" id="SSF46767">
    <property type="entry name" value="Methylated DNA-protein cysteine methyltransferase, C-terminal domain"/>
    <property type="match status" value="1"/>
</dbReference>
<dbReference type="EC" id="2.1.1.63" evidence="3"/>
<evidence type="ECO:0000256" key="7">
    <source>
        <dbReference type="ARBA" id="ARBA00023204"/>
    </source>
</evidence>
<dbReference type="InterPro" id="IPR014048">
    <property type="entry name" value="MethylDNA_cys_MeTrfase_DNA-bd"/>
</dbReference>
<keyword evidence="4 10" id="KW-0489">Methyltransferase</keyword>
<organism evidence="10 11">
    <name type="scientific">Vagococcus lutrae</name>
    <dbReference type="NCBI Taxonomy" id="81947"/>
    <lineage>
        <taxon>Bacteria</taxon>
        <taxon>Bacillati</taxon>
        <taxon>Bacillota</taxon>
        <taxon>Bacilli</taxon>
        <taxon>Lactobacillales</taxon>
        <taxon>Enterococcaceae</taxon>
        <taxon>Vagococcus</taxon>
    </lineage>
</organism>
<evidence type="ECO:0000256" key="2">
    <source>
        <dbReference type="ARBA" id="ARBA00008711"/>
    </source>
</evidence>
<dbReference type="AlphaFoldDB" id="A0AAE9XJE9"/>
<evidence type="ECO:0000313" key="10">
    <source>
        <dbReference type="EMBL" id="WCG23235.1"/>
    </source>
</evidence>
<evidence type="ECO:0000256" key="5">
    <source>
        <dbReference type="ARBA" id="ARBA00022679"/>
    </source>
</evidence>
<comment type="catalytic activity">
    <reaction evidence="8">
        <text>a 6-O-methyl-2'-deoxyguanosine in DNA + L-cysteinyl-[protein] = S-methyl-L-cysteinyl-[protein] + a 2'-deoxyguanosine in DNA</text>
        <dbReference type="Rhea" id="RHEA:24000"/>
        <dbReference type="Rhea" id="RHEA-COMP:10131"/>
        <dbReference type="Rhea" id="RHEA-COMP:10132"/>
        <dbReference type="Rhea" id="RHEA-COMP:11367"/>
        <dbReference type="Rhea" id="RHEA-COMP:11368"/>
        <dbReference type="ChEBI" id="CHEBI:29950"/>
        <dbReference type="ChEBI" id="CHEBI:82612"/>
        <dbReference type="ChEBI" id="CHEBI:85445"/>
        <dbReference type="ChEBI" id="CHEBI:85448"/>
        <dbReference type="EC" id="2.1.1.63"/>
    </reaction>
</comment>
<gene>
    <name evidence="10" type="ORF">PML95_03055</name>
</gene>
<evidence type="ECO:0000256" key="4">
    <source>
        <dbReference type="ARBA" id="ARBA00022603"/>
    </source>
</evidence>
<dbReference type="GO" id="GO:0006281">
    <property type="term" value="P:DNA repair"/>
    <property type="evidence" value="ECO:0007669"/>
    <property type="project" value="UniProtKB-KW"/>
</dbReference>
<dbReference type="EMBL" id="CP116507">
    <property type="protein sequence ID" value="WCG23235.1"/>
    <property type="molecule type" value="Genomic_DNA"/>
</dbReference>
<dbReference type="PANTHER" id="PTHR10815:SF12">
    <property type="entry name" value="METHYLATED-DNA--PROTEIN-CYSTEINE METHYLTRANSFERASE, INDUCIBLE"/>
    <property type="match status" value="1"/>
</dbReference>
<comment type="catalytic activity">
    <reaction evidence="1">
        <text>a 4-O-methyl-thymidine in DNA + L-cysteinyl-[protein] = a thymidine in DNA + S-methyl-L-cysteinyl-[protein]</text>
        <dbReference type="Rhea" id="RHEA:53428"/>
        <dbReference type="Rhea" id="RHEA-COMP:10131"/>
        <dbReference type="Rhea" id="RHEA-COMP:10132"/>
        <dbReference type="Rhea" id="RHEA-COMP:13555"/>
        <dbReference type="Rhea" id="RHEA-COMP:13556"/>
        <dbReference type="ChEBI" id="CHEBI:29950"/>
        <dbReference type="ChEBI" id="CHEBI:82612"/>
        <dbReference type="ChEBI" id="CHEBI:137386"/>
        <dbReference type="ChEBI" id="CHEBI:137387"/>
        <dbReference type="EC" id="2.1.1.63"/>
    </reaction>
</comment>
<dbReference type="RefSeq" id="WP_272163573.1">
    <property type="nucleotide sequence ID" value="NZ_BKBT01000028.1"/>
</dbReference>
<dbReference type="PROSITE" id="PS00374">
    <property type="entry name" value="MGMT"/>
    <property type="match status" value="1"/>
</dbReference>
<dbReference type="InterPro" id="IPR001497">
    <property type="entry name" value="MethylDNA_cys_MeTrfase_AS"/>
</dbReference>
<keyword evidence="5 10" id="KW-0808">Transferase</keyword>
<feature type="domain" description="Methylated-DNA-[protein]-cysteine S-methyltransferase DNA binding" evidence="9">
    <location>
        <begin position="82"/>
        <end position="161"/>
    </location>
</feature>
<keyword evidence="7" id="KW-0234">DNA repair</keyword>
<keyword evidence="6" id="KW-0227">DNA damage</keyword>
<name>A0AAE9XJE9_9ENTE</name>
<evidence type="ECO:0000256" key="1">
    <source>
        <dbReference type="ARBA" id="ARBA00001286"/>
    </source>
</evidence>
<dbReference type="CDD" id="cd06445">
    <property type="entry name" value="ATase"/>
    <property type="match status" value="1"/>
</dbReference>
<dbReference type="InterPro" id="IPR036217">
    <property type="entry name" value="MethylDNA_cys_MeTrfase_DNAb"/>
</dbReference>
<evidence type="ECO:0000256" key="6">
    <source>
        <dbReference type="ARBA" id="ARBA00022763"/>
    </source>
</evidence>
<dbReference type="GO" id="GO:0003908">
    <property type="term" value="F:methylated-DNA-[protein]-cysteine S-methyltransferase activity"/>
    <property type="evidence" value="ECO:0007669"/>
    <property type="project" value="UniProtKB-EC"/>
</dbReference>
<accession>A0AAE9XJE9</accession>
<dbReference type="FunFam" id="1.10.10.10:FF:000214">
    <property type="entry name" value="Methylated-DNA--protein-cysteine methyltransferase"/>
    <property type="match status" value="1"/>
</dbReference>
<proteinExistence type="inferred from homology"/>
<evidence type="ECO:0000259" key="9">
    <source>
        <dbReference type="Pfam" id="PF01035"/>
    </source>
</evidence>
<dbReference type="Pfam" id="PF01035">
    <property type="entry name" value="DNA_binding_1"/>
    <property type="match status" value="1"/>
</dbReference>
<evidence type="ECO:0000256" key="8">
    <source>
        <dbReference type="ARBA" id="ARBA00049348"/>
    </source>
</evidence>
<dbReference type="PANTHER" id="PTHR10815">
    <property type="entry name" value="METHYLATED-DNA--PROTEIN-CYSTEINE METHYLTRANSFERASE"/>
    <property type="match status" value="1"/>
</dbReference>
<dbReference type="GO" id="GO:0032259">
    <property type="term" value="P:methylation"/>
    <property type="evidence" value="ECO:0007669"/>
    <property type="project" value="UniProtKB-KW"/>
</dbReference>
<protein>
    <recommendedName>
        <fullName evidence="3">methylated-DNA--[protein]-cysteine S-methyltransferase</fullName>
        <ecNumber evidence="3">2.1.1.63</ecNumber>
    </recommendedName>
</protein>